<organism evidence="1">
    <name type="scientific">Zea mays</name>
    <name type="common">Maize</name>
    <dbReference type="NCBI Taxonomy" id="4577"/>
    <lineage>
        <taxon>Eukaryota</taxon>
        <taxon>Viridiplantae</taxon>
        <taxon>Streptophyta</taxon>
        <taxon>Embryophyta</taxon>
        <taxon>Tracheophyta</taxon>
        <taxon>Spermatophyta</taxon>
        <taxon>Magnoliopsida</taxon>
        <taxon>Liliopsida</taxon>
        <taxon>Poales</taxon>
        <taxon>Poaceae</taxon>
        <taxon>PACMAD clade</taxon>
        <taxon>Panicoideae</taxon>
        <taxon>Andropogonodae</taxon>
        <taxon>Andropogoneae</taxon>
        <taxon>Tripsacinae</taxon>
        <taxon>Zea</taxon>
    </lineage>
</organism>
<evidence type="ECO:0000313" key="1">
    <source>
        <dbReference type="EMBL" id="PWZ31905.1"/>
    </source>
</evidence>
<dbReference type="AlphaFoldDB" id="A0A3L6FFB5"/>
<name>A0A3L6FFB5_MAIZE</name>
<reference evidence="1" key="1">
    <citation type="journal article" date="2018" name="Nat. Genet.">
        <title>Extensive intraspecific gene order and gene structural variations between Mo17 and other maize genomes.</title>
        <authorList>
            <person name="Sun S."/>
            <person name="Zhou Y."/>
            <person name="Chen J."/>
            <person name="Shi J."/>
            <person name="Zhao H."/>
            <person name="Zhao H."/>
            <person name="Song W."/>
            <person name="Zhang M."/>
            <person name="Cui Y."/>
            <person name="Dong X."/>
            <person name="Liu H."/>
            <person name="Ma X."/>
            <person name="Jiao Y."/>
            <person name="Wang B."/>
            <person name="Wei X."/>
            <person name="Stein J.C."/>
            <person name="Glaubitz J.C."/>
            <person name="Lu F."/>
            <person name="Yu G."/>
            <person name="Liang C."/>
            <person name="Fengler K."/>
            <person name="Li B."/>
            <person name="Rafalski A."/>
            <person name="Schnable P.S."/>
            <person name="Ware D.H."/>
            <person name="Buckler E.S."/>
            <person name="Lai J."/>
        </authorList>
    </citation>
    <scope>NUCLEOTIDE SEQUENCE [LARGE SCALE GENOMIC DNA]</scope>
    <source>
        <tissue evidence="1">Seedling</tissue>
    </source>
</reference>
<dbReference type="EMBL" id="NCVQ01000004">
    <property type="protein sequence ID" value="PWZ31905.1"/>
    <property type="molecule type" value="Genomic_DNA"/>
</dbReference>
<accession>A0A3L6FFB5</accession>
<protein>
    <submittedName>
        <fullName evidence="1">Uncharacterized protein</fullName>
    </submittedName>
</protein>
<dbReference type="Proteomes" id="UP000251960">
    <property type="component" value="Chromosome 3"/>
</dbReference>
<sequence length="35" mass="4005">MFGFKGLDIIFADLTRILATTFNTSGCMYFKCCKF</sequence>
<comment type="caution">
    <text evidence="1">The sequence shown here is derived from an EMBL/GenBank/DDBJ whole genome shotgun (WGS) entry which is preliminary data.</text>
</comment>
<proteinExistence type="predicted"/>
<gene>
    <name evidence="1" type="ORF">Zm00014a_026430</name>
</gene>